<comment type="caution">
    <text evidence="1">The sequence shown here is derived from an EMBL/GenBank/DDBJ whole genome shotgun (WGS) entry which is preliminary data.</text>
</comment>
<keyword evidence="2" id="KW-1185">Reference proteome</keyword>
<protein>
    <submittedName>
        <fullName evidence="1">Uncharacterized protein</fullName>
    </submittedName>
</protein>
<name>A0ACC0WXR8_9STRA</name>
<proteinExistence type="predicted"/>
<reference evidence="1 2" key="1">
    <citation type="journal article" date="2022" name="bioRxiv">
        <title>The genome of the oomycete Peronosclerospora sorghi, a cosmopolitan pathogen of maize and sorghum, is inflated with dispersed pseudogenes.</title>
        <authorList>
            <person name="Fletcher K."/>
            <person name="Martin F."/>
            <person name="Isakeit T."/>
            <person name="Cavanaugh K."/>
            <person name="Magill C."/>
            <person name="Michelmore R."/>
        </authorList>
    </citation>
    <scope>NUCLEOTIDE SEQUENCE [LARGE SCALE GENOMIC DNA]</scope>
    <source>
        <strain evidence="1">P6</strain>
    </source>
</reference>
<accession>A0ACC0WXR8</accession>
<dbReference type="Proteomes" id="UP001163321">
    <property type="component" value="Chromosome 1"/>
</dbReference>
<organism evidence="1 2">
    <name type="scientific">Peronosclerospora sorghi</name>
    <dbReference type="NCBI Taxonomy" id="230839"/>
    <lineage>
        <taxon>Eukaryota</taxon>
        <taxon>Sar</taxon>
        <taxon>Stramenopiles</taxon>
        <taxon>Oomycota</taxon>
        <taxon>Peronosporomycetes</taxon>
        <taxon>Peronosporales</taxon>
        <taxon>Peronosporaceae</taxon>
        <taxon>Peronosclerospora</taxon>
    </lineage>
</organism>
<dbReference type="EMBL" id="CM047580">
    <property type="protein sequence ID" value="KAI9923051.1"/>
    <property type="molecule type" value="Genomic_DNA"/>
</dbReference>
<sequence length="68" mass="7958">MHWKPLKYANFQTIEKIRNYVYNNDKIRKSRITSEKTLTRVPTENQKSGSCDKINDKNALAELSVLCL</sequence>
<evidence type="ECO:0000313" key="2">
    <source>
        <dbReference type="Proteomes" id="UP001163321"/>
    </source>
</evidence>
<evidence type="ECO:0000313" key="1">
    <source>
        <dbReference type="EMBL" id="KAI9923051.1"/>
    </source>
</evidence>
<gene>
    <name evidence="1" type="ORF">PsorP6_002333</name>
</gene>